<reference evidence="3" key="1">
    <citation type="submission" date="2017-09" db="EMBL/GenBank/DDBJ databases">
        <title>Depth-based differentiation of microbial function through sediment-hosted aquifers and enrichment of novel symbionts in the deep terrestrial subsurface.</title>
        <authorList>
            <person name="Probst A.J."/>
            <person name="Ladd B."/>
            <person name="Jarett J.K."/>
            <person name="Geller-Mcgrath D.E."/>
            <person name="Sieber C.M.K."/>
            <person name="Emerson J.B."/>
            <person name="Anantharaman K."/>
            <person name="Thomas B.C."/>
            <person name="Malmstrom R."/>
            <person name="Stieglmeier M."/>
            <person name="Klingl A."/>
            <person name="Woyke T."/>
            <person name="Ryan C.M."/>
            <person name="Banfield J.F."/>
        </authorList>
    </citation>
    <scope>NUCLEOTIDE SEQUENCE [LARGE SCALE GENOMIC DNA]</scope>
</reference>
<dbReference type="AlphaFoldDB" id="A0A2M7TZI9"/>
<dbReference type="EMBL" id="PFOB01000028">
    <property type="protein sequence ID" value="PIZ63241.1"/>
    <property type="molecule type" value="Genomic_DNA"/>
</dbReference>
<feature type="domain" description="Peptidase S74" evidence="1">
    <location>
        <begin position="348"/>
        <end position="444"/>
    </location>
</feature>
<evidence type="ECO:0000313" key="3">
    <source>
        <dbReference type="Proteomes" id="UP000228503"/>
    </source>
</evidence>
<organism evidence="2 3">
    <name type="scientific">Candidatus Roizmanbacteria bacterium CG_4_10_14_0_2_um_filter_39_13</name>
    <dbReference type="NCBI Taxonomy" id="1974825"/>
    <lineage>
        <taxon>Bacteria</taxon>
        <taxon>Candidatus Roizmaniibacteriota</taxon>
    </lineage>
</organism>
<dbReference type="InterPro" id="IPR030392">
    <property type="entry name" value="S74_ICA"/>
</dbReference>
<comment type="caution">
    <text evidence="2">The sequence shown here is derived from an EMBL/GenBank/DDBJ whole genome shotgun (WGS) entry which is preliminary data.</text>
</comment>
<evidence type="ECO:0000259" key="1">
    <source>
        <dbReference type="PROSITE" id="PS51688"/>
    </source>
</evidence>
<sequence length="750" mass="80684">SYDIGISGNVFHIGDTTFGASATDTIFGGNVTVPSTLSVGGYLIKQENSSSVTAGSWYRIAQNSGNRADATFTLRDYISGGGHSTLRFIAGSSYNARGTNGVTVLDHTYYSTPTFTQVRLITNTTYDVQYLEVYLNRTGAVDYTIWDNQQGSGWTPIDWTAGSVPSGYTAQTYNVNTRFMVGQNGDAESLRMGFDGRVGIGQASPSYALDVTGDIRSTSQVYTHGGFYPGNGALQLTRKFGDDGTYLTASNLKLAGTLDMGNQTLQGTSQIRVHPSSTNINLATSGGNSKFRFNMSSGSLRIDGAGADNDPTQVLDVNGRIRMATWTADGDTAAYRDTATNSIALITSDRRLKKDIVPLGKTLDILMQLNTYKYHDLDQDSTEKLKVGLMSQEVLPLIPELTFAFTNEGSPETYYGVHYDKLPVLIVGAVQEQQMQITNQNNRLTAAETNIQLDQETGLVLNEMGQVTAKSDPNLIIFNPTDVSDLTDRLSEIEAQVAVKADQSDLDTLRNRFDELEAFVQSASMSAALMQDIVNTQAAFDELSALNASGSATIAREITDTDIIIAKNLIEEGNLTVLGDTNLSNLAVTGTISSGLLTIDGLSCIPGSGDPYDALGGGTGTVEECGTTISTLAGPIRIQHNGLADVTFVNDFIRMDIGGNLIVYAGDLEIDEGSIKGNDGIRGIDVSVAEGSNQIFVTFPNVNDTFDYAVGITPNWYTEFKVTEKTVEGFRVEFYSIAPLGATFDWIIIE</sequence>
<evidence type="ECO:0000313" key="2">
    <source>
        <dbReference type="EMBL" id="PIZ63241.1"/>
    </source>
</evidence>
<dbReference type="Proteomes" id="UP000228503">
    <property type="component" value="Unassembled WGS sequence"/>
</dbReference>
<protein>
    <recommendedName>
        <fullName evidence="1">Peptidase S74 domain-containing protein</fullName>
    </recommendedName>
</protein>
<dbReference type="PROSITE" id="PS51688">
    <property type="entry name" value="ICA"/>
    <property type="match status" value="1"/>
</dbReference>
<name>A0A2M7TZI9_9BACT</name>
<proteinExistence type="predicted"/>
<feature type="non-terminal residue" evidence="2">
    <location>
        <position position="1"/>
    </location>
</feature>
<dbReference type="Pfam" id="PF13884">
    <property type="entry name" value="Peptidase_S74"/>
    <property type="match status" value="1"/>
</dbReference>
<accession>A0A2M7TZI9</accession>
<gene>
    <name evidence="2" type="ORF">COY16_02600</name>
</gene>